<dbReference type="GO" id="GO:0003677">
    <property type="term" value="F:DNA binding"/>
    <property type="evidence" value="ECO:0007669"/>
    <property type="project" value="UniProtKB-UniRule"/>
</dbReference>
<dbReference type="PANTHER" id="PTHR32294">
    <property type="entry name" value="DNA POLYMERASE III SUBUNIT ALPHA"/>
    <property type="match status" value="1"/>
</dbReference>
<dbReference type="Pfam" id="PF17657">
    <property type="entry name" value="DNA_pol3_finger"/>
    <property type="match status" value="1"/>
</dbReference>
<dbReference type="NCBIfam" id="TIGR00573">
    <property type="entry name" value="dnaq"/>
    <property type="match status" value="1"/>
</dbReference>
<dbReference type="Pfam" id="PF07733">
    <property type="entry name" value="DNA_pol3_alpha"/>
    <property type="match status" value="2"/>
</dbReference>
<comment type="function">
    <text evidence="11">DNA polymerase III is a complex, multichain enzyme responsible for most of the replicative synthesis in bacteria. This DNA polymerase also exhibits 3' to 5' exonuclease activity. The alpha chain is the DNA polymerase.</text>
</comment>
<evidence type="ECO:0000256" key="8">
    <source>
        <dbReference type="ARBA" id="ARBA00022801"/>
    </source>
</evidence>
<keyword evidence="10 13" id="KW-0239">DNA-directed DNA polymerase</keyword>
<dbReference type="InterPro" id="IPR006054">
    <property type="entry name" value="DnaQ"/>
</dbReference>
<dbReference type="Gene3D" id="3.30.1900.20">
    <property type="match status" value="2"/>
</dbReference>
<dbReference type="Gene3D" id="2.40.50.140">
    <property type="entry name" value="Nucleic acid-binding proteins"/>
    <property type="match status" value="1"/>
</dbReference>
<dbReference type="InterPro" id="IPR036397">
    <property type="entry name" value="RNaseH_sf"/>
</dbReference>
<dbReference type="GO" id="GO:0008408">
    <property type="term" value="F:3'-5' exonuclease activity"/>
    <property type="evidence" value="ECO:0007669"/>
    <property type="project" value="UniProtKB-UniRule"/>
</dbReference>
<evidence type="ECO:0000256" key="2">
    <source>
        <dbReference type="ARBA" id="ARBA00004496"/>
    </source>
</evidence>
<evidence type="ECO:0000256" key="9">
    <source>
        <dbReference type="ARBA" id="ARBA00022839"/>
    </source>
</evidence>
<dbReference type="Pfam" id="PF14579">
    <property type="entry name" value="HHH_6"/>
    <property type="match status" value="1"/>
</dbReference>
<dbReference type="InterPro" id="IPR012340">
    <property type="entry name" value="NA-bd_OB-fold"/>
</dbReference>
<comment type="subcellular location">
    <subcellularLocation>
        <location evidence="2 13">Cytoplasm</location>
    </subcellularLocation>
</comment>
<evidence type="ECO:0000256" key="5">
    <source>
        <dbReference type="ARBA" id="ARBA00022695"/>
    </source>
</evidence>
<dbReference type="FunFam" id="3.30.420.10:FF:000045">
    <property type="entry name" value="3'-5' exonuclease DinG"/>
    <property type="match status" value="1"/>
</dbReference>
<dbReference type="EMBL" id="FONT01000001">
    <property type="protein sequence ID" value="SFE38345.1"/>
    <property type="molecule type" value="Genomic_DNA"/>
</dbReference>
<proteinExistence type="inferred from homology"/>
<dbReference type="NCBIfam" id="NF001688">
    <property type="entry name" value="PRK00448.1"/>
    <property type="match status" value="1"/>
</dbReference>
<dbReference type="InterPro" id="IPR028112">
    <property type="entry name" value="DNA_PolC-type_N_I"/>
</dbReference>
<evidence type="ECO:0000256" key="13">
    <source>
        <dbReference type="HAMAP-Rule" id="MF_00356"/>
    </source>
</evidence>
<evidence type="ECO:0000256" key="10">
    <source>
        <dbReference type="ARBA" id="ARBA00022932"/>
    </source>
</evidence>
<dbReference type="InterPro" id="IPR011708">
    <property type="entry name" value="DNA_pol3_alpha_NTPase_dom"/>
</dbReference>
<dbReference type="InterPro" id="IPR029460">
    <property type="entry name" value="DNAPol_HHH"/>
</dbReference>
<comment type="catalytic activity">
    <reaction evidence="12 13">
        <text>DNA(n) + a 2'-deoxyribonucleoside 5'-triphosphate = DNA(n+1) + diphosphate</text>
        <dbReference type="Rhea" id="RHEA:22508"/>
        <dbReference type="Rhea" id="RHEA-COMP:17339"/>
        <dbReference type="Rhea" id="RHEA-COMP:17340"/>
        <dbReference type="ChEBI" id="CHEBI:33019"/>
        <dbReference type="ChEBI" id="CHEBI:61560"/>
        <dbReference type="ChEBI" id="CHEBI:173112"/>
        <dbReference type="EC" id="2.7.7.7"/>
    </reaction>
</comment>
<keyword evidence="6 13" id="KW-0235">DNA replication</keyword>
<dbReference type="Proteomes" id="UP000199516">
    <property type="component" value="Unassembled WGS sequence"/>
</dbReference>
<dbReference type="GO" id="GO:0005737">
    <property type="term" value="C:cytoplasm"/>
    <property type="evidence" value="ECO:0007669"/>
    <property type="project" value="UniProtKB-SubCell"/>
</dbReference>
<organism evidence="16 17">
    <name type="scientific">Alteribacillus iranensis</name>
    <dbReference type="NCBI Taxonomy" id="930128"/>
    <lineage>
        <taxon>Bacteria</taxon>
        <taxon>Bacillati</taxon>
        <taxon>Bacillota</taxon>
        <taxon>Bacilli</taxon>
        <taxon>Bacillales</taxon>
        <taxon>Bacillaceae</taxon>
        <taxon>Alteribacillus</taxon>
    </lineage>
</organism>
<evidence type="ECO:0000259" key="14">
    <source>
        <dbReference type="SMART" id="SM00479"/>
    </source>
</evidence>
<dbReference type="PANTHER" id="PTHR32294:SF5">
    <property type="entry name" value="DNA POLYMERASE III POLC-TYPE"/>
    <property type="match status" value="1"/>
</dbReference>
<dbReference type="Pfam" id="PF00929">
    <property type="entry name" value="RNase_T"/>
    <property type="match status" value="1"/>
</dbReference>
<evidence type="ECO:0000256" key="3">
    <source>
        <dbReference type="ARBA" id="ARBA00022490"/>
    </source>
</evidence>
<feature type="domain" description="Polymerase/histidinol phosphatase N-terminal" evidence="15">
    <location>
        <begin position="331"/>
        <end position="398"/>
    </location>
</feature>
<dbReference type="Gene3D" id="3.30.420.10">
    <property type="entry name" value="Ribonuclease H-like superfamily/Ribonuclease H"/>
    <property type="match status" value="1"/>
</dbReference>
<sequence>MNNEENRVREERFKLLLEQIGMPAETLRNLEGGRVEKLSIWKDEKKWHFQFKLPAPLPYTVFLQLEERLSAAFRHIADVRFSISYEEGSPPLTEVSSYWPSIMKRLEGLVPYIRQRLNSSKPKTDGNFLILECKNEAEGTALERRLSEPLNNVIRDLGFSSCQLKMTVKTSAEEIAQFEEQKRQEDHSKVIEAMMEKKKQEQKAASNNANKPLKIGYPIKEEPVPLETIQEEERRIAVQGYVFEAETRELRSGRTLLTFKITDYTDSILVKMFSRDKEDVPQFEAIKKGMWLKVRGGVQNDTFVRDLVMIGNDVTEIEPEKRHDDSEEKRVELHAHTVMSQMDATATATQYIEKAAEWGHEAVAITDHGVVQSFPEAYKAAKKHGIKVLYGMEANLVDDGVPIAYNEADRNLYDDTYVVFDVETTGLSVVYDTIIELAAVKIKDGEIIDRFESFANPHEKLSDTIINLTGITDDMVEDAPEVDEVLKEFKEFSQDTILVAHNASFDMGFLNEGYKKAGLDKADNPVVDTLELGRFLYPHLKNHRLNTLCKTFDIELVSHHRAIYDAEATGYLLWKMVKDAVDKGIERHHQLNDNMGQGDFHRLRPSHCTLIATTQEGLKNLYKLVSLSHIDYFFRTPRIPRSELQKHRAGILVGSGCDKGEVFETAMQKSLEEAREAARFYDFLEVQPPENYAHLLEKELVRNKEAIYDIINKIIGLGAELDIPVAATGNAHYIDPEDHIYRQILIASQGGANPLNKQTLPQAHFKTTQELLESFAFLDENTAYELVVKNTKALAERVEDIHPVPDDLYTPYIEGSDQEIRNMSYDKARSIYGNPLPELVEKRLEKELESIIGHGFAVIYLISQKLVKKSLDDGYLVGSRGSVGSSFVATMTGITEVNPLPPHYVCPSCQHSYFFNDGSVGSGYDLPDKECEKCGTPYVKDGHDIPFETFLGFKGDKVPDIDLNFSGDYQARAHNYTKELFGEDYVYRAGTIGTVADKTAYGFVKGYESDHDIHFRGAEIDRLVSGCTGVKRTTGQHPGGIIVVPEEYNIHDFCPIQYPADDKQSEWRTTHFDFHSIDDNLLKLDILGHDDPTVIRMLQDLSGIDPNTIPVDDEEVMKIFSGPEVLGVTPEQILCKTGTYGIPEFGTRFVRQMLEETNPSTFSELVQISGLSHGADVWLGNAQELIQSGTCELKDVIGCRDDIMVYLIYKGVEHSLAFKIMEFVRKGRGLEEDWVEEMKKHGVPDWYIQSCLKIKYMFPKAHAAAYVLMAIRIAYFKVHHPILFYAAYFTVRADDFDIPTMVKGTDAIRARIEEIQAKGMDASPKEKSLVTVLELALEMSARGFSFQKVDLYRSKAVEFVVDGDTLIPPFNSLDGVGTNAALNIVKAREDGEFLSKEDLQQRSRATKTVIEHLDAHGCLEGLPESNQLSLF</sequence>
<dbReference type="InterPro" id="IPR004805">
    <property type="entry name" value="DnaE2/DnaE/PolC"/>
</dbReference>
<comment type="similarity">
    <text evidence="13">Belongs to the DNA polymerase type-C family. PolC subfamily.</text>
</comment>
<dbReference type="InterPro" id="IPR024754">
    <property type="entry name" value="DNA_PolC-like_N_II"/>
</dbReference>
<dbReference type="NCBIfam" id="TIGR01405">
    <property type="entry name" value="polC_Gram_pos"/>
    <property type="match status" value="1"/>
</dbReference>
<dbReference type="EC" id="2.7.7.7" evidence="13"/>
<dbReference type="InterPro" id="IPR003141">
    <property type="entry name" value="Pol/His_phosphatase_N"/>
</dbReference>
<evidence type="ECO:0000256" key="6">
    <source>
        <dbReference type="ARBA" id="ARBA00022705"/>
    </source>
</evidence>
<evidence type="ECO:0000313" key="16">
    <source>
        <dbReference type="EMBL" id="SFE38345.1"/>
    </source>
</evidence>
<gene>
    <name evidence="13" type="primary">polC</name>
    <name evidence="16" type="ORF">SAMN05192532_101630</name>
</gene>
<keyword evidence="17" id="KW-1185">Reference proteome</keyword>
<protein>
    <recommendedName>
        <fullName evidence="13">DNA polymerase III PolC-type</fullName>
        <shortName evidence="13">PolIII</shortName>
        <ecNumber evidence="13">2.7.7.7</ecNumber>
    </recommendedName>
</protein>
<comment type="function">
    <text evidence="1 13">Required for replicative DNA synthesis. This DNA polymerase also exhibits 3' to 5' exonuclease activity.</text>
</comment>
<dbReference type="STRING" id="930128.SAMN05192532_101630"/>
<dbReference type="InterPro" id="IPR004013">
    <property type="entry name" value="PHP_dom"/>
</dbReference>
<dbReference type="Gene3D" id="3.20.20.140">
    <property type="entry name" value="Metal-dependent hydrolases"/>
    <property type="match status" value="2"/>
</dbReference>
<dbReference type="Pfam" id="PF14480">
    <property type="entry name" value="DNA_pol3_a_NI"/>
    <property type="match status" value="1"/>
</dbReference>
<dbReference type="CDD" id="cd07435">
    <property type="entry name" value="PHP_PolIIIA_POLC"/>
    <property type="match status" value="1"/>
</dbReference>
<dbReference type="InterPro" id="IPR013520">
    <property type="entry name" value="Ribonucl_H"/>
</dbReference>
<evidence type="ECO:0000256" key="7">
    <source>
        <dbReference type="ARBA" id="ARBA00022722"/>
    </source>
</evidence>
<keyword evidence="4 13" id="KW-0808">Transferase</keyword>
<dbReference type="OrthoDB" id="9804290at2"/>
<dbReference type="CDD" id="cd04484">
    <property type="entry name" value="polC_OBF"/>
    <property type="match status" value="1"/>
</dbReference>
<dbReference type="Gene3D" id="1.10.150.700">
    <property type="entry name" value="PolC, middle finger domain"/>
    <property type="match status" value="1"/>
</dbReference>
<dbReference type="HAMAP" id="MF_00356">
    <property type="entry name" value="DNApol_PolC"/>
    <property type="match status" value="1"/>
</dbReference>
<feature type="domain" description="Exonuclease" evidence="14">
    <location>
        <begin position="416"/>
        <end position="582"/>
    </location>
</feature>
<dbReference type="InterPro" id="IPR040982">
    <property type="entry name" value="DNA_pol3_finger"/>
</dbReference>
<dbReference type="Pfam" id="PF11490">
    <property type="entry name" value="DNA_pol3_a_NII"/>
    <property type="match status" value="1"/>
</dbReference>
<keyword evidence="8 13" id="KW-0378">Hydrolase</keyword>
<keyword evidence="7 13" id="KW-0540">Nuclease</keyword>
<accession>A0A1I2A2T1</accession>
<dbReference type="InterPro" id="IPR012337">
    <property type="entry name" value="RNaseH-like_sf"/>
</dbReference>
<evidence type="ECO:0000256" key="4">
    <source>
        <dbReference type="ARBA" id="ARBA00022679"/>
    </source>
</evidence>
<keyword evidence="9 13" id="KW-0269">Exonuclease</keyword>
<name>A0A1I2A2T1_9BACI</name>
<dbReference type="SUPFAM" id="SSF53098">
    <property type="entry name" value="Ribonuclease H-like"/>
    <property type="match status" value="1"/>
</dbReference>
<dbReference type="SMART" id="SM00479">
    <property type="entry name" value="EXOIII"/>
    <property type="match status" value="1"/>
</dbReference>
<dbReference type="SMART" id="SM00481">
    <property type="entry name" value="POLIIIAc"/>
    <property type="match status" value="1"/>
</dbReference>
<evidence type="ECO:0000259" key="15">
    <source>
        <dbReference type="SMART" id="SM00481"/>
    </source>
</evidence>
<dbReference type="GO" id="GO:0006261">
    <property type="term" value="P:DNA-templated DNA replication"/>
    <property type="evidence" value="ECO:0007669"/>
    <property type="project" value="UniProtKB-UniRule"/>
</dbReference>
<dbReference type="CDD" id="cd06127">
    <property type="entry name" value="DEDDh"/>
    <property type="match status" value="1"/>
</dbReference>
<dbReference type="Gene3D" id="6.10.140.1510">
    <property type="match status" value="1"/>
</dbReference>
<evidence type="ECO:0000256" key="1">
    <source>
        <dbReference type="ARBA" id="ARBA00003452"/>
    </source>
</evidence>
<dbReference type="Pfam" id="PF02811">
    <property type="entry name" value="PHP"/>
    <property type="match status" value="1"/>
</dbReference>
<evidence type="ECO:0000256" key="12">
    <source>
        <dbReference type="ARBA" id="ARBA00049244"/>
    </source>
</evidence>
<dbReference type="GO" id="GO:0003887">
    <property type="term" value="F:DNA-directed DNA polymerase activity"/>
    <property type="evidence" value="ECO:0007669"/>
    <property type="project" value="UniProtKB-UniRule"/>
</dbReference>
<dbReference type="InterPro" id="IPR044923">
    <property type="entry name" value="PolC_middle_finger_sf"/>
</dbReference>
<dbReference type="Pfam" id="PF01336">
    <property type="entry name" value="tRNA_anti-codon"/>
    <property type="match status" value="1"/>
</dbReference>
<reference evidence="16 17" key="1">
    <citation type="submission" date="2016-10" db="EMBL/GenBank/DDBJ databases">
        <authorList>
            <person name="de Groot N.N."/>
        </authorList>
    </citation>
    <scope>NUCLEOTIDE SEQUENCE [LARGE SCALE GENOMIC DNA]</scope>
    <source>
        <strain evidence="16 17">DSM 23995</strain>
    </source>
</reference>
<dbReference type="Gene3D" id="1.10.150.870">
    <property type="match status" value="1"/>
</dbReference>
<dbReference type="InterPro" id="IPR006308">
    <property type="entry name" value="Pol_III_a_PolC-type_gram_pos"/>
</dbReference>
<dbReference type="RefSeq" id="WP_091657184.1">
    <property type="nucleotide sequence ID" value="NZ_FONT01000001.1"/>
</dbReference>
<keyword evidence="3 13" id="KW-0963">Cytoplasm</keyword>
<dbReference type="SUPFAM" id="SSF50249">
    <property type="entry name" value="Nucleic acid-binding proteins"/>
    <property type="match status" value="1"/>
</dbReference>
<dbReference type="InterPro" id="IPR004365">
    <property type="entry name" value="NA-bd_OB_tRNA"/>
</dbReference>
<evidence type="ECO:0000256" key="11">
    <source>
        <dbReference type="ARBA" id="ARBA00025611"/>
    </source>
</evidence>
<evidence type="ECO:0000313" key="17">
    <source>
        <dbReference type="Proteomes" id="UP000199516"/>
    </source>
</evidence>
<keyword evidence="5 13" id="KW-0548">Nucleotidyltransferase</keyword>